<dbReference type="PANTHER" id="PTHR13257:SF0">
    <property type="entry name" value="NUCLEAR PORE COMPLEX PROTEIN NUP88"/>
    <property type="match status" value="1"/>
</dbReference>
<dbReference type="GO" id="GO:0005643">
    <property type="term" value="C:nuclear pore"/>
    <property type="evidence" value="ECO:0007669"/>
    <property type="project" value="UniProtKB-SubCell"/>
</dbReference>
<evidence type="ECO:0000313" key="8">
    <source>
        <dbReference type="EMBL" id="WZN63753.1"/>
    </source>
</evidence>
<accession>A0AAX4PC80</accession>
<evidence type="ECO:0000256" key="1">
    <source>
        <dbReference type="ARBA" id="ARBA00004567"/>
    </source>
</evidence>
<dbReference type="GO" id="GO:0000055">
    <property type="term" value="P:ribosomal large subunit export from nucleus"/>
    <property type="evidence" value="ECO:0007669"/>
    <property type="project" value="InterPro"/>
</dbReference>
<name>A0AAX4PC80_9CHLO</name>
<keyword evidence="3" id="KW-0509">mRNA transport</keyword>
<dbReference type="GO" id="GO:0006606">
    <property type="term" value="P:protein import into nucleus"/>
    <property type="evidence" value="ECO:0007669"/>
    <property type="project" value="TreeGrafter"/>
</dbReference>
<gene>
    <name evidence="8" type="ORF">HKI87_08g53040</name>
</gene>
<dbReference type="GO" id="GO:0017056">
    <property type="term" value="F:structural constituent of nuclear pore"/>
    <property type="evidence" value="ECO:0007669"/>
    <property type="project" value="InterPro"/>
</dbReference>
<proteinExistence type="predicted"/>
<keyword evidence="5" id="KW-0811">Translocation</keyword>
<dbReference type="PANTHER" id="PTHR13257">
    <property type="entry name" value="NUCLEOPORIN NUP84-RELATED"/>
    <property type="match status" value="1"/>
</dbReference>
<evidence type="ECO:0000256" key="3">
    <source>
        <dbReference type="ARBA" id="ARBA00022816"/>
    </source>
</evidence>
<evidence type="ECO:0000256" key="6">
    <source>
        <dbReference type="ARBA" id="ARBA00023132"/>
    </source>
</evidence>
<evidence type="ECO:0000256" key="5">
    <source>
        <dbReference type="ARBA" id="ARBA00023010"/>
    </source>
</evidence>
<comment type="subcellular location">
    <subcellularLocation>
        <location evidence="1">Nucleus</location>
        <location evidence="1">Nuclear pore complex</location>
    </subcellularLocation>
</comment>
<dbReference type="GO" id="GO:0000056">
    <property type="term" value="P:ribosomal small subunit export from nucleus"/>
    <property type="evidence" value="ECO:0007669"/>
    <property type="project" value="InterPro"/>
</dbReference>
<dbReference type="EMBL" id="CP151508">
    <property type="protein sequence ID" value="WZN63753.1"/>
    <property type="molecule type" value="Genomic_DNA"/>
</dbReference>
<evidence type="ECO:0008006" key="10">
    <source>
        <dbReference type="Google" id="ProtNLM"/>
    </source>
</evidence>
<dbReference type="Proteomes" id="UP001472866">
    <property type="component" value="Chromosome 08"/>
</dbReference>
<reference evidence="8 9" key="1">
    <citation type="submission" date="2024-03" db="EMBL/GenBank/DDBJ databases">
        <title>Complete genome sequence of the green alga Chloropicon roscoffensis RCC1871.</title>
        <authorList>
            <person name="Lemieux C."/>
            <person name="Pombert J.-F."/>
            <person name="Otis C."/>
            <person name="Turmel M."/>
        </authorList>
    </citation>
    <scope>NUCLEOTIDE SEQUENCE [LARGE SCALE GENOMIC DNA]</scope>
    <source>
        <strain evidence="8 9">RCC1871</strain>
    </source>
</reference>
<evidence type="ECO:0000256" key="4">
    <source>
        <dbReference type="ARBA" id="ARBA00022927"/>
    </source>
</evidence>
<dbReference type="GO" id="GO:0006406">
    <property type="term" value="P:mRNA export from nucleus"/>
    <property type="evidence" value="ECO:0007669"/>
    <property type="project" value="TreeGrafter"/>
</dbReference>
<evidence type="ECO:0000256" key="2">
    <source>
        <dbReference type="ARBA" id="ARBA00022448"/>
    </source>
</evidence>
<dbReference type="InterPro" id="IPR019321">
    <property type="entry name" value="Nucleoporin_Nup88"/>
</dbReference>
<sequence length="744" mass="79309">MVTSAFEGFATRGDVAAAASKPWAESMLRLVGPSSYSARRGHLYVLGKGGEIGVVDVKEERRRSRDCGSERGEAEGAGPSFEVKAGECAMRFAPGKGFPEGFLATALEASPVSSPYEQRLAIGGLSRGDGSAGASTAIFLASVNPRNSRRRVVADASGGSEEAGKYSVFTVHDNLQGCEHLNALKFAWHPGSANHLVVLLENPLTHESFLHVYDVSGEEGGNAVAQPEQAYCLRASGQGLGYGMVKVKKEHRFVDFAFGPMSGWASRAIFLAARSGEVYCLCPLGPLGLGSGPNKTINAAGSEDSPDREPSEAVERGVTVPQLYGPLEVCRSGSAGGEESPATAVSCVSAGSNCVVLLTSFACGLVKSHVVMGDLWPEPNARGACEDLLRVSASLNAVDCPELQLLQVDRLEAAAGGLVVADPIEPESFFLVQESAVFRVSLCWMRTLSQWLLDLLGEEGEDAKDLSMPPPVVSKIFSAAGGDIAFGEMIANRIDPHVAFGLSGGRIRVLQVQEDLDVEPTQNLRPAVEFDIGSLDCSTTEIDGWYASLPLSDSDAIARLGSRKKGSQQADEVMHEGLSCLKEGYIERLQRVAGDLTARLDLLRDSGGKEAARAEDIEKSVRLLGGVEANRGKIAEAVERQRELVEKAKRVGELITASQARLSTSEVSFSEELRGMEGACAQLEERIGKIKDGAQKVMAQKGHNSVSQYIRQLPKVRSILEEDAATVQMNIAKIMEIKQSLDAL</sequence>
<keyword evidence="2" id="KW-0813">Transport</keyword>
<protein>
    <recommendedName>
        <fullName evidence="10">Nuclear pore complex protein Nup88</fullName>
    </recommendedName>
</protein>
<evidence type="ECO:0000256" key="7">
    <source>
        <dbReference type="ARBA" id="ARBA00023242"/>
    </source>
</evidence>
<keyword evidence="9" id="KW-1185">Reference proteome</keyword>
<dbReference type="Pfam" id="PF10168">
    <property type="entry name" value="Nup88"/>
    <property type="match status" value="1"/>
</dbReference>
<keyword evidence="6" id="KW-0906">Nuclear pore complex</keyword>
<organism evidence="8 9">
    <name type="scientific">Chloropicon roscoffensis</name>
    <dbReference type="NCBI Taxonomy" id="1461544"/>
    <lineage>
        <taxon>Eukaryota</taxon>
        <taxon>Viridiplantae</taxon>
        <taxon>Chlorophyta</taxon>
        <taxon>Chloropicophyceae</taxon>
        <taxon>Chloropicales</taxon>
        <taxon>Chloropicaceae</taxon>
        <taxon>Chloropicon</taxon>
    </lineage>
</organism>
<evidence type="ECO:0000313" key="9">
    <source>
        <dbReference type="Proteomes" id="UP001472866"/>
    </source>
</evidence>
<dbReference type="AlphaFoldDB" id="A0AAX4PC80"/>
<dbReference type="InterPro" id="IPR037700">
    <property type="entry name" value="NUP88/NUP82"/>
</dbReference>
<keyword evidence="4" id="KW-0653">Protein transport</keyword>
<keyword evidence="7" id="KW-0539">Nucleus</keyword>